<keyword evidence="2" id="KW-1185">Reference proteome</keyword>
<dbReference type="Proteomes" id="UP001489004">
    <property type="component" value="Unassembled WGS sequence"/>
</dbReference>
<reference evidence="1 2" key="1">
    <citation type="journal article" date="2024" name="Nat. Commun.">
        <title>Phylogenomics reveals the evolutionary origins of lichenization in chlorophyte algae.</title>
        <authorList>
            <person name="Puginier C."/>
            <person name="Libourel C."/>
            <person name="Otte J."/>
            <person name="Skaloud P."/>
            <person name="Haon M."/>
            <person name="Grisel S."/>
            <person name="Petersen M."/>
            <person name="Berrin J.G."/>
            <person name="Delaux P.M."/>
            <person name="Dal Grande F."/>
            <person name="Keller J."/>
        </authorList>
    </citation>
    <scope>NUCLEOTIDE SEQUENCE [LARGE SCALE GENOMIC DNA]</scope>
    <source>
        <strain evidence="1 2">SAG 2043</strain>
    </source>
</reference>
<dbReference type="AlphaFoldDB" id="A0AAW1QB59"/>
<gene>
    <name evidence="1" type="ORF">WJX72_010309</name>
</gene>
<dbReference type="EMBL" id="JALJOR010000004">
    <property type="protein sequence ID" value="KAK9818302.1"/>
    <property type="molecule type" value="Genomic_DNA"/>
</dbReference>
<evidence type="ECO:0000313" key="1">
    <source>
        <dbReference type="EMBL" id="KAK9818302.1"/>
    </source>
</evidence>
<evidence type="ECO:0000313" key="2">
    <source>
        <dbReference type="Proteomes" id="UP001489004"/>
    </source>
</evidence>
<comment type="caution">
    <text evidence="1">The sequence shown here is derived from an EMBL/GenBank/DDBJ whole genome shotgun (WGS) entry which is preliminary data.</text>
</comment>
<organism evidence="1 2">
    <name type="scientific">[Myrmecia] bisecta</name>
    <dbReference type="NCBI Taxonomy" id="41462"/>
    <lineage>
        <taxon>Eukaryota</taxon>
        <taxon>Viridiplantae</taxon>
        <taxon>Chlorophyta</taxon>
        <taxon>core chlorophytes</taxon>
        <taxon>Trebouxiophyceae</taxon>
        <taxon>Trebouxiales</taxon>
        <taxon>Trebouxiaceae</taxon>
        <taxon>Myrmecia</taxon>
    </lineage>
</organism>
<name>A0AAW1QB59_9CHLO</name>
<sequence>MSSLITPGRYREEQTTVAAFCCNAVTRAFLGRDLWAVWANRVGNIQQPAFTTSKACRPCAPDAARLQDAMASLQPGSEPPPAVGCEPKDEVVANLQPPEQLAADMLAAVPEKELPPLAVLTVDFSEQLLSLELTQLLTFSDTEDLSQPVPTASLRKELCLVANASGRDMAPYHDLVLDACSQARTAGAQPAGGLLVDDGYEYAADEGYMSEEEQVQGVRQHQHQHV</sequence>
<accession>A0AAW1QB59</accession>
<proteinExistence type="predicted"/>
<protein>
    <submittedName>
        <fullName evidence="1">Uncharacterized protein</fullName>
    </submittedName>
</protein>